<sequence length="123" mass="13391">MKSTSPATVAENLFQESAHSISLTPGPDRVSQLNVRVAEEKVWRCEPPGRNPSVMHDSRLARSAVSLDAQLCSAGSVGDDDAGFKYRLPCNLRRAVPCEHAELTLAFAVHINATRPQFPEPPI</sequence>
<reference evidence="1" key="1">
    <citation type="submission" date="2022-03" db="EMBL/GenBank/DDBJ databases">
        <authorList>
            <person name="Lindestad O."/>
        </authorList>
    </citation>
    <scope>NUCLEOTIDE SEQUENCE</scope>
</reference>
<evidence type="ECO:0000313" key="2">
    <source>
        <dbReference type="Proteomes" id="UP000838756"/>
    </source>
</evidence>
<name>A0A8S4SDW2_9NEOP</name>
<evidence type="ECO:0000313" key="1">
    <source>
        <dbReference type="EMBL" id="CAH2250705.1"/>
    </source>
</evidence>
<dbReference type="EMBL" id="CAKXAJ010026013">
    <property type="protein sequence ID" value="CAH2250705.1"/>
    <property type="molecule type" value="Genomic_DNA"/>
</dbReference>
<proteinExistence type="predicted"/>
<dbReference type="AlphaFoldDB" id="A0A8S4SDW2"/>
<comment type="caution">
    <text evidence="1">The sequence shown here is derived from an EMBL/GenBank/DDBJ whole genome shotgun (WGS) entry which is preliminary data.</text>
</comment>
<gene>
    <name evidence="1" type="primary">jg13641</name>
    <name evidence="1" type="ORF">PAEG_LOCUS22110</name>
</gene>
<keyword evidence="2" id="KW-1185">Reference proteome</keyword>
<organism evidence="1 2">
    <name type="scientific">Pararge aegeria aegeria</name>
    <dbReference type="NCBI Taxonomy" id="348720"/>
    <lineage>
        <taxon>Eukaryota</taxon>
        <taxon>Metazoa</taxon>
        <taxon>Ecdysozoa</taxon>
        <taxon>Arthropoda</taxon>
        <taxon>Hexapoda</taxon>
        <taxon>Insecta</taxon>
        <taxon>Pterygota</taxon>
        <taxon>Neoptera</taxon>
        <taxon>Endopterygota</taxon>
        <taxon>Lepidoptera</taxon>
        <taxon>Glossata</taxon>
        <taxon>Ditrysia</taxon>
        <taxon>Papilionoidea</taxon>
        <taxon>Nymphalidae</taxon>
        <taxon>Satyrinae</taxon>
        <taxon>Satyrini</taxon>
        <taxon>Parargina</taxon>
        <taxon>Pararge</taxon>
    </lineage>
</organism>
<dbReference type="Proteomes" id="UP000838756">
    <property type="component" value="Unassembled WGS sequence"/>
</dbReference>
<accession>A0A8S4SDW2</accession>
<protein>
    <submittedName>
        <fullName evidence="1">Jg13641 protein</fullName>
    </submittedName>
</protein>